<feature type="active site" description="Proton donor/acceptor" evidence="5">
    <location>
        <position position="195"/>
    </location>
</feature>
<evidence type="ECO:0000313" key="8">
    <source>
        <dbReference type="EMBL" id="NIZ47389.1"/>
    </source>
</evidence>
<dbReference type="InterPro" id="IPR004634">
    <property type="entry name" value="Pept_S49_pIV"/>
</dbReference>
<dbReference type="GO" id="GO:0016020">
    <property type="term" value="C:membrane"/>
    <property type="evidence" value="ECO:0007669"/>
    <property type="project" value="InterPro"/>
</dbReference>
<dbReference type="PANTHER" id="PTHR33209:SF1">
    <property type="entry name" value="PEPTIDASE S49 DOMAIN-CONTAINING PROTEIN"/>
    <property type="match status" value="1"/>
</dbReference>
<evidence type="ECO:0000256" key="1">
    <source>
        <dbReference type="ARBA" id="ARBA00008683"/>
    </source>
</evidence>
<keyword evidence="3" id="KW-0378">Hydrolase</keyword>
<feature type="domain" description="Peptidase S49" evidence="7">
    <location>
        <begin position="396"/>
        <end position="548"/>
    </location>
</feature>
<protein>
    <submittedName>
        <fullName evidence="8">Signal peptide peptidase SppA</fullName>
    </submittedName>
</protein>
<dbReference type="GO" id="GO:0008236">
    <property type="term" value="F:serine-type peptidase activity"/>
    <property type="evidence" value="ECO:0007669"/>
    <property type="project" value="UniProtKB-KW"/>
</dbReference>
<feature type="active site" description="Nucleophile" evidence="5">
    <location>
        <position position="412"/>
    </location>
</feature>
<keyword evidence="6" id="KW-0812">Transmembrane</keyword>
<evidence type="ECO:0000256" key="5">
    <source>
        <dbReference type="PIRSR" id="PIRSR001217-1"/>
    </source>
</evidence>
<dbReference type="RefSeq" id="WP_167703805.1">
    <property type="nucleotide sequence ID" value="NZ_JAATLK010000001.1"/>
</dbReference>
<accession>A0A968KUK9</accession>
<dbReference type="PIRSF" id="PIRSF001217">
    <property type="entry name" value="Protease_4_SppA"/>
    <property type="match status" value="1"/>
</dbReference>
<evidence type="ECO:0000256" key="3">
    <source>
        <dbReference type="ARBA" id="ARBA00022801"/>
    </source>
</evidence>
<dbReference type="PANTHER" id="PTHR33209">
    <property type="entry name" value="PROTEASE 4"/>
    <property type="match status" value="1"/>
</dbReference>
<reference evidence="8" key="1">
    <citation type="submission" date="2020-03" db="EMBL/GenBank/DDBJ databases">
        <title>Spirochaetal bacteria isolated from arthropods constitute a novel genus Entomospira genus novum within the order Spirochaetales.</title>
        <authorList>
            <person name="Grana-Miraglia L."/>
            <person name="Sikutova S."/>
            <person name="Fingerle V."/>
            <person name="Sing A."/>
            <person name="Castillo-Ramirez S."/>
            <person name="Margos G."/>
            <person name="Rudolf I."/>
        </authorList>
    </citation>
    <scope>NUCLEOTIDE SEQUENCE</scope>
    <source>
        <strain evidence="8">BR208</strain>
    </source>
</reference>
<dbReference type="InterPro" id="IPR029045">
    <property type="entry name" value="ClpP/crotonase-like_dom_sf"/>
</dbReference>
<keyword evidence="2" id="KW-0645">Protease</keyword>
<evidence type="ECO:0000313" key="9">
    <source>
        <dbReference type="Proteomes" id="UP000752013"/>
    </source>
</evidence>
<organism evidence="8 9">
    <name type="scientific">Entomospira nematocerorum</name>
    <dbReference type="NCBI Taxonomy" id="2719987"/>
    <lineage>
        <taxon>Bacteria</taxon>
        <taxon>Pseudomonadati</taxon>
        <taxon>Spirochaetota</taxon>
        <taxon>Spirochaetia</taxon>
        <taxon>Spirochaetales</taxon>
        <taxon>Spirochaetaceae</taxon>
        <taxon>Entomospira</taxon>
    </lineage>
</organism>
<dbReference type="InterPro" id="IPR047272">
    <property type="entry name" value="S49_SppA_C"/>
</dbReference>
<proteinExistence type="inferred from homology"/>
<keyword evidence="9" id="KW-1185">Reference proteome</keyword>
<dbReference type="Proteomes" id="UP000752013">
    <property type="component" value="Unassembled WGS sequence"/>
</dbReference>
<evidence type="ECO:0000256" key="6">
    <source>
        <dbReference type="SAM" id="Phobius"/>
    </source>
</evidence>
<keyword evidence="6" id="KW-1133">Transmembrane helix</keyword>
<dbReference type="EMBL" id="JAATLK010000001">
    <property type="protein sequence ID" value="NIZ47389.1"/>
    <property type="molecule type" value="Genomic_DNA"/>
</dbReference>
<evidence type="ECO:0000259" key="7">
    <source>
        <dbReference type="Pfam" id="PF01343"/>
    </source>
</evidence>
<dbReference type="InterPro" id="IPR002142">
    <property type="entry name" value="Peptidase_S49"/>
</dbReference>
<dbReference type="InterPro" id="IPR047217">
    <property type="entry name" value="S49_SppA_67K_type_N"/>
</dbReference>
<sequence>MRIIHHFILTIRQALSNVIFVITLVLLAILSQYIIAILRYEQPSLPQQFVVYLDPHHVYESINPNTTPPAIFSKNQRPHTLSGHQIRTMIHQASADTRVTALWIDFSNFLPSGWAVVEEIYDALLVFKASGKPIYAFSESYNKPRYMLASIADEIWIDPMGSLEINGFSSSEIFINDALKNLGIEANVIKAGLYKSATESFERNSRSNYNTEMTQSFLSSIWNYYSQIVTTGRLSQGDTNQEELLTSTIRMSLLKEPTVRYAKSVNIIDHIGSLHNALEITLPHLRFDAFGQVIGNNDGLVNYLDYSVEFNKNHKQRTLRNLLPGNTKPKIALIYASGNIVDGHAPWGTIGSASLIDKIQQAVNDQVDAIVLRLDTPGGSSFASEQIYRTLMQVREKNGIPIVISMGASAASGGYWISLAADEIVAHPTTLTGSIGVFTYFFTAENFANRWGINEDIIQVPDQYVHSTSLFKQPNELIVESLTASINAIYDEFLQRVVTAKRAANMTEANAIAQGRVYSGIQALDIGLIDYIGTLQLAIDRAADLASIESHFDIIEYFDNATFLDKFKASLFESSYIPLLEEKLQQLGLSLNIILRPRVEAYALETLRIR</sequence>
<dbReference type="SUPFAM" id="SSF52096">
    <property type="entry name" value="ClpP/crotonase"/>
    <property type="match status" value="2"/>
</dbReference>
<dbReference type="Pfam" id="PF01343">
    <property type="entry name" value="Peptidase_S49"/>
    <property type="match status" value="2"/>
</dbReference>
<dbReference type="Gene3D" id="3.90.226.10">
    <property type="entry name" value="2-enoyl-CoA Hydratase, Chain A, domain 1"/>
    <property type="match status" value="2"/>
</dbReference>
<dbReference type="AlphaFoldDB" id="A0A968KUK9"/>
<feature type="transmembrane region" description="Helical" evidence="6">
    <location>
        <begin position="14"/>
        <end position="38"/>
    </location>
</feature>
<dbReference type="CDD" id="cd07018">
    <property type="entry name" value="S49_SppA_67K_type"/>
    <property type="match status" value="1"/>
</dbReference>
<name>A0A968KUK9_9SPIO</name>
<comment type="caution">
    <text evidence="8">The sequence shown here is derived from an EMBL/GenBank/DDBJ whole genome shotgun (WGS) entry which is preliminary data.</text>
</comment>
<keyword evidence="6" id="KW-0472">Membrane</keyword>
<dbReference type="NCBIfam" id="TIGR00705">
    <property type="entry name" value="SppA_67K"/>
    <property type="match status" value="1"/>
</dbReference>
<dbReference type="CDD" id="cd07023">
    <property type="entry name" value="S49_Sppa_N_C"/>
    <property type="match status" value="1"/>
</dbReference>
<feature type="domain" description="Peptidase S49" evidence="7">
    <location>
        <begin position="127"/>
        <end position="235"/>
    </location>
</feature>
<evidence type="ECO:0000256" key="2">
    <source>
        <dbReference type="ARBA" id="ARBA00022670"/>
    </source>
</evidence>
<evidence type="ECO:0000256" key="4">
    <source>
        <dbReference type="ARBA" id="ARBA00022825"/>
    </source>
</evidence>
<keyword evidence="4" id="KW-0720">Serine protease</keyword>
<dbReference type="GO" id="GO:0006465">
    <property type="term" value="P:signal peptide processing"/>
    <property type="evidence" value="ECO:0007669"/>
    <property type="project" value="InterPro"/>
</dbReference>
<comment type="similarity">
    <text evidence="1">Belongs to the peptidase S49 family.</text>
</comment>
<gene>
    <name evidence="8" type="primary">sppA</name>
    <name evidence="8" type="ORF">HCT46_05630</name>
</gene>